<dbReference type="InterPro" id="IPR004358">
    <property type="entry name" value="Sig_transdc_His_kin-like_C"/>
</dbReference>
<dbReference type="GO" id="GO:0000155">
    <property type="term" value="F:phosphorelay sensor kinase activity"/>
    <property type="evidence" value="ECO:0007669"/>
    <property type="project" value="InterPro"/>
</dbReference>
<dbReference type="Gene3D" id="1.20.120.160">
    <property type="entry name" value="HPT domain"/>
    <property type="match status" value="1"/>
</dbReference>
<evidence type="ECO:0000259" key="18">
    <source>
        <dbReference type="PROSITE" id="PS50894"/>
    </source>
</evidence>
<dbReference type="PROSITE" id="PS50109">
    <property type="entry name" value="HIS_KIN"/>
    <property type="match status" value="1"/>
</dbReference>
<evidence type="ECO:0000256" key="8">
    <source>
        <dbReference type="ARBA" id="ARBA00023012"/>
    </source>
</evidence>
<sequence length="1268" mass="141887">MAADTVLRNMGGASFLGKGLGESLCFFWNAKPERVERLNHLNYDKTTDGMSSRCRRWHNHQGLKIAHDLRMPGPIMRQRRKDAQVRMQKCRKLKNIIVFSPEHAMGRYDRKTKKALIEELERRDPANEIHGSSEAQEHPADIWQNTFDALPELIALIDTDHRILRANRAMAACLNRKADDVRGLRCYEVVHGLAAPPDYCPHAQTMKTGKAVCREVSEPGLGGIYDITTTPLRGPAGDLLGSVHVARDLLSLKKTEDLLQDSEERYRLLVDHAVSAIALHKLVFDAAGNPVDYIFLSANPAFETHTGLKASDVIGRRATEVMPGIENTPFIEIYGRVVETGESVCFEQYSEVLKRHFIVNAYSIGEQRFAATFMDITDRKRAEEEREQAIASLRDREARLDLLMAATDEGLWEWDVATNRLTFSDGMLRSIGFEDGDPGFNFQWFADHIHKDSVHVFEEALTAYTQGRSKYYEFQYLMKTKTGLWRWYWARGACISWAADGRPLKFMGSHRDITEQKKIEREKEAALSALRAKSEELDRYFTSSLDLLCIADTSGRFLRVNPEWGKILGYRPEDLEGRVFLDFVHPDDLAATLAAIADLEAQKDVLSFENRYRAKNGAYRWIEWRSRPQGNLIYAVARDVTVRRNIETELMSANRRLEKATERARTMARQAKLANLAKSEFLANMSHEIRTPMNAVIGLSKLLLETSLDERQRDHLNKIILSSRMLTAIINDTLDLSKIEAGKLELDASHFHLGQLINQMKSLFDSAAIDKGLELRFRVSPEIPTLLVGDALRLGQVLANLLGNAVKFTQKGRVALDITRQSGNAERVRLRFAISDTGIGMNKTQIKRLFKPFAQADSSTTRKYGGTGLGLSISSKLVEQMGGKIAVASTPGAGSVFSFELDLPVSRNADSGRAFRAISQTAVAAGPAKADIPDLGGYTILLVEDNALNQEVARHWLDKTGAAVAVVENGVAAVRRVQEQPCDLILMDLQMPGMDGFEATRHIRAEFPHLPIVALSAAAMEEDRRKSHGVGMNAHLAKPIDENELYRVLAEYLKGDVTQTQANFRASGTNAVPSGTVEGFDFARGLRSADGDEAFYQRLLRHFQRQLDGEFSLLADLLDQPHDGEASRLIHALKGIAGTVGHQRLFTITTAIHDLFNKNRPIPEDVRMEFRAAMQDVKTRLADLPPLSADPRHVGPDEGRRAMQNLLRVLQNSEYVEEGLLEMVCDYIDARIGQGASATLFELVENYDTDPAAEKLMELAQQTGEQLG</sequence>
<dbReference type="PROSITE" id="PS50110">
    <property type="entry name" value="RESPONSE_REGULATORY"/>
    <property type="match status" value="1"/>
</dbReference>
<dbReference type="Pfam" id="PF00512">
    <property type="entry name" value="HisKA"/>
    <property type="match status" value="1"/>
</dbReference>
<keyword evidence="3 12" id="KW-0597">Phosphoprotein</keyword>
<comment type="caution">
    <text evidence="19">The sequence shown here is derived from an EMBL/GenBank/DDBJ whole genome shotgun (WGS) entry which is preliminary data.</text>
</comment>
<dbReference type="NCBIfam" id="TIGR00229">
    <property type="entry name" value="sensory_box"/>
    <property type="match status" value="3"/>
</dbReference>
<feature type="domain" description="HPt" evidence="18">
    <location>
        <begin position="1092"/>
        <end position="1184"/>
    </location>
</feature>
<evidence type="ECO:0000256" key="12">
    <source>
        <dbReference type="PROSITE-ProRule" id="PRU00169"/>
    </source>
</evidence>
<evidence type="ECO:0000259" key="15">
    <source>
        <dbReference type="PROSITE" id="PS50110"/>
    </source>
</evidence>
<dbReference type="RefSeq" id="WP_246903643.1">
    <property type="nucleotide sequence ID" value="NZ_JALJRB010000004.1"/>
</dbReference>
<feature type="domain" description="PAS" evidence="16">
    <location>
        <begin position="533"/>
        <end position="588"/>
    </location>
</feature>
<dbReference type="PROSITE" id="PS50112">
    <property type="entry name" value="PAS"/>
    <property type="match status" value="1"/>
</dbReference>
<feature type="domain" description="Response regulatory" evidence="15">
    <location>
        <begin position="939"/>
        <end position="1053"/>
    </location>
</feature>
<keyword evidence="5" id="KW-0547">Nucleotide-binding</keyword>
<dbReference type="Gene3D" id="1.10.287.130">
    <property type="match status" value="1"/>
</dbReference>
<dbReference type="InterPro" id="IPR003661">
    <property type="entry name" value="HisK_dim/P_dom"/>
</dbReference>
<evidence type="ECO:0000256" key="6">
    <source>
        <dbReference type="ARBA" id="ARBA00022777"/>
    </source>
</evidence>
<dbReference type="Gene3D" id="3.30.565.10">
    <property type="entry name" value="Histidine kinase-like ATPase, C-terminal domain"/>
    <property type="match status" value="1"/>
</dbReference>
<dbReference type="FunFam" id="3.30.565.10:FF:000010">
    <property type="entry name" value="Sensor histidine kinase RcsC"/>
    <property type="match status" value="1"/>
</dbReference>
<evidence type="ECO:0000259" key="17">
    <source>
        <dbReference type="PROSITE" id="PS50113"/>
    </source>
</evidence>
<feature type="domain" description="Histidine kinase" evidence="14">
    <location>
        <begin position="684"/>
        <end position="905"/>
    </location>
</feature>
<evidence type="ECO:0000313" key="19">
    <source>
        <dbReference type="EMBL" id="MCJ8499948.1"/>
    </source>
</evidence>
<evidence type="ECO:0000259" key="14">
    <source>
        <dbReference type="PROSITE" id="PS50109"/>
    </source>
</evidence>
<dbReference type="SMART" id="SM00387">
    <property type="entry name" value="HATPase_c"/>
    <property type="match status" value="1"/>
</dbReference>
<dbReference type="Proteomes" id="UP001165427">
    <property type="component" value="Unassembled WGS sequence"/>
</dbReference>
<dbReference type="SMART" id="SM00448">
    <property type="entry name" value="REC"/>
    <property type="match status" value="1"/>
</dbReference>
<evidence type="ECO:0000256" key="11">
    <source>
        <dbReference type="PROSITE-ProRule" id="PRU00110"/>
    </source>
</evidence>
<dbReference type="SUPFAM" id="SSF55785">
    <property type="entry name" value="PYP-like sensor domain (PAS domain)"/>
    <property type="match status" value="4"/>
</dbReference>
<accession>A0AA41UNY0</accession>
<evidence type="ECO:0000256" key="4">
    <source>
        <dbReference type="ARBA" id="ARBA00022679"/>
    </source>
</evidence>
<dbReference type="InterPro" id="IPR013656">
    <property type="entry name" value="PAS_4"/>
</dbReference>
<evidence type="ECO:0000256" key="9">
    <source>
        <dbReference type="ARBA" id="ARBA00064003"/>
    </source>
</evidence>
<organism evidence="19 20">
    <name type="scientific">Desulfatitalea alkaliphila</name>
    <dbReference type="NCBI Taxonomy" id="2929485"/>
    <lineage>
        <taxon>Bacteria</taxon>
        <taxon>Pseudomonadati</taxon>
        <taxon>Thermodesulfobacteriota</taxon>
        <taxon>Desulfobacteria</taxon>
        <taxon>Desulfobacterales</taxon>
        <taxon>Desulfosarcinaceae</taxon>
        <taxon>Desulfatitalea</taxon>
    </lineage>
</organism>
<dbReference type="SUPFAM" id="SSF47384">
    <property type="entry name" value="Homodimeric domain of signal transducing histidine kinase"/>
    <property type="match status" value="1"/>
</dbReference>
<dbReference type="InterPro" id="IPR035965">
    <property type="entry name" value="PAS-like_dom_sf"/>
</dbReference>
<dbReference type="Pfam" id="PF08448">
    <property type="entry name" value="PAS_4"/>
    <property type="match status" value="2"/>
</dbReference>
<dbReference type="InterPro" id="IPR036097">
    <property type="entry name" value="HisK_dim/P_sf"/>
</dbReference>
<dbReference type="InterPro" id="IPR013655">
    <property type="entry name" value="PAS_fold_3"/>
</dbReference>
<dbReference type="SMART" id="SM00388">
    <property type="entry name" value="HisKA"/>
    <property type="match status" value="1"/>
</dbReference>
<dbReference type="CDD" id="cd17546">
    <property type="entry name" value="REC_hyHK_CKI1_RcsC-like"/>
    <property type="match status" value="1"/>
</dbReference>
<evidence type="ECO:0000256" key="2">
    <source>
        <dbReference type="ARBA" id="ARBA00012438"/>
    </source>
</evidence>
<keyword evidence="8" id="KW-0902">Two-component regulatory system</keyword>
<dbReference type="CDD" id="cd00130">
    <property type="entry name" value="PAS"/>
    <property type="match status" value="2"/>
</dbReference>
<keyword evidence="4" id="KW-0808">Transferase</keyword>
<protein>
    <recommendedName>
        <fullName evidence="10">Sensory/regulatory protein RpfC</fullName>
        <ecNumber evidence="2">2.7.13.3</ecNumber>
    </recommendedName>
</protein>
<dbReference type="SUPFAM" id="SSF55874">
    <property type="entry name" value="ATPase domain of HSP90 chaperone/DNA topoisomerase II/histidine kinase"/>
    <property type="match status" value="1"/>
</dbReference>
<gene>
    <name evidence="19" type="ORF">MRX98_05130</name>
</gene>
<keyword evidence="13" id="KW-0175">Coiled coil</keyword>
<feature type="domain" description="PAC" evidence="17">
    <location>
        <begin position="470"/>
        <end position="525"/>
    </location>
</feature>
<evidence type="ECO:0000256" key="5">
    <source>
        <dbReference type="ARBA" id="ARBA00022741"/>
    </source>
</evidence>
<dbReference type="InterPro" id="IPR000014">
    <property type="entry name" value="PAS"/>
</dbReference>
<dbReference type="CDD" id="cd16922">
    <property type="entry name" value="HATPase_EvgS-ArcB-TorS-like"/>
    <property type="match status" value="1"/>
</dbReference>
<dbReference type="EMBL" id="JALJRB010000004">
    <property type="protein sequence ID" value="MCJ8499948.1"/>
    <property type="molecule type" value="Genomic_DNA"/>
</dbReference>
<feature type="modified residue" description="4-aspartylphosphate" evidence="12">
    <location>
        <position position="988"/>
    </location>
</feature>
<dbReference type="PRINTS" id="PR00344">
    <property type="entry name" value="BCTRLSENSOR"/>
</dbReference>
<dbReference type="GO" id="GO:0005524">
    <property type="term" value="F:ATP binding"/>
    <property type="evidence" value="ECO:0007669"/>
    <property type="project" value="UniProtKB-KW"/>
</dbReference>
<evidence type="ECO:0000256" key="10">
    <source>
        <dbReference type="ARBA" id="ARBA00068150"/>
    </source>
</evidence>
<feature type="coiled-coil region" evidence="13">
    <location>
        <begin position="643"/>
        <end position="670"/>
    </location>
</feature>
<dbReference type="Pfam" id="PF01627">
    <property type="entry name" value="Hpt"/>
    <property type="match status" value="1"/>
</dbReference>
<dbReference type="PROSITE" id="PS50113">
    <property type="entry name" value="PAC"/>
    <property type="match status" value="1"/>
</dbReference>
<dbReference type="InterPro" id="IPR036890">
    <property type="entry name" value="HATPase_C_sf"/>
</dbReference>
<comment type="subunit">
    <text evidence="9">At low DSF concentrations, interacts with RpfF.</text>
</comment>
<dbReference type="InterPro" id="IPR005467">
    <property type="entry name" value="His_kinase_dom"/>
</dbReference>
<dbReference type="Gene3D" id="3.30.450.20">
    <property type="entry name" value="PAS domain"/>
    <property type="match status" value="4"/>
</dbReference>
<dbReference type="FunFam" id="1.10.287.130:FF:000002">
    <property type="entry name" value="Two-component osmosensing histidine kinase"/>
    <property type="match status" value="1"/>
</dbReference>
<dbReference type="PROSITE" id="PS50894">
    <property type="entry name" value="HPT"/>
    <property type="match status" value="1"/>
</dbReference>
<dbReference type="AlphaFoldDB" id="A0AA41UNY0"/>
<dbReference type="InterPro" id="IPR011006">
    <property type="entry name" value="CheY-like_superfamily"/>
</dbReference>
<comment type="catalytic activity">
    <reaction evidence="1">
        <text>ATP + protein L-histidine = ADP + protein N-phospho-L-histidine.</text>
        <dbReference type="EC" id="2.7.13.3"/>
    </reaction>
</comment>
<proteinExistence type="predicted"/>
<evidence type="ECO:0000259" key="16">
    <source>
        <dbReference type="PROSITE" id="PS50112"/>
    </source>
</evidence>
<dbReference type="PANTHER" id="PTHR45339:SF3">
    <property type="entry name" value="HISTIDINE KINASE"/>
    <property type="match status" value="1"/>
</dbReference>
<keyword evidence="6" id="KW-0418">Kinase</keyword>
<dbReference type="GO" id="GO:0005886">
    <property type="term" value="C:plasma membrane"/>
    <property type="evidence" value="ECO:0007669"/>
    <property type="project" value="UniProtKB-SubCell"/>
</dbReference>
<dbReference type="PANTHER" id="PTHR45339">
    <property type="entry name" value="HYBRID SIGNAL TRANSDUCTION HISTIDINE KINASE J"/>
    <property type="match status" value="1"/>
</dbReference>
<dbReference type="InterPro" id="IPR003594">
    <property type="entry name" value="HATPase_dom"/>
</dbReference>
<dbReference type="InterPro" id="IPR000700">
    <property type="entry name" value="PAS-assoc_C"/>
</dbReference>
<dbReference type="CDD" id="cd00082">
    <property type="entry name" value="HisKA"/>
    <property type="match status" value="1"/>
</dbReference>
<evidence type="ECO:0000313" key="20">
    <source>
        <dbReference type="Proteomes" id="UP001165427"/>
    </source>
</evidence>
<dbReference type="InterPro" id="IPR001610">
    <property type="entry name" value="PAC"/>
</dbReference>
<dbReference type="Pfam" id="PF00072">
    <property type="entry name" value="Response_reg"/>
    <property type="match status" value="1"/>
</dbReference>
<dbReference type="Pfam" id="PF08447">
    <property type="entry name" value="PAS_3"/>
    <property type="match status" value="2"/>
</dbReference>
<keyword evidence="7" id="KW-0067">ATP-binding</keyword>
<evidence type="ECO:0000256" key="1">
    <source>
        <dbReference type="ARBA" id="ARBA00000085"/>
    </source>
</evidence>
<dbReference type="Pfam" id="PF02518">
    <property type="entry name" value="HATPase_c"/>
    <property type="match status" value="1"/>
</dbReference>
<dbReference type="EC" id="2.7.13.3" evidence="2"/>
<dbReference type="SMART" id="SM00091">
    <property type="entry name" value="PAS"/>
    <property type="match status" value="5"/>
</dbReference>
<feature type="modified residue" description="Phosphohistidine" evidence="11">
    <location>
        <position position="1131"/>
    </location>
</feature>
<dbReference type="SMART" id="SM00086">
    <property type="entry name" value="PAC"/>
    <property type="match status" value="2"/>
</dbReference>
<evidence type="ECO:0000256" key="13">
    <source>
        <dbReference type="SAM" id="Coils"/>
    </source>
</evidence>
<keyword evidence="20" id="KW-1185">Reference proteome</keyword>
<dbReference type="SUPFAM" id="SSF47226">
    <property type="entry name" value="Histidine-containing phosphotransfer domain, HPT domain"/>
    <property type="match status" value="1"/>
</dbReference>
<evidence type="ECO:0000256" key="7">
    <source>
        <dbReference type="ARBA" id="ARBA00022840"/>
    </source>
</evidence>
<evidence type="ECO:0000256" key="3">
    <source>
        <dbReference type="ARBA" id="ARBA00022553"/>
    </source>
</evidence>
<dbReference type="SUPFAM" id="SSF52172">
    <property type="entry name" value="CheY-like"/>
    <property type="match status" value="1"/>
</dbReference>
<dbReference type="InterPro" id="IPR001789">
    <property type="entry name" value="Sig_transdc_resp-reg_receiver"/>
</dbReference>
<name>A0AA41UNY0_9BACT</name>
<dbReference type="Gene3D" id="3.40.50.2300">
    <property type="match status" value="1"/>
</dbReference>
<reference evidence="19" key="1">
    <citation type="submission" date="2022-04" db="EMBL/GenBank/DDBJ databases">
        <title>Desulfatitalea alkaliphila sp. nov., a novel anaerobic sulfate-reducing bacterium isolated from terrestrial mud volcano, Taman Peninsula, Russia.</title>
        <authorList>
            <person name="Khomyakova M.A."/>
            <person name="Merkel A.Y."/>
            <person name="Slobodkin A.I."/>
        </authorList>
    </citation>
    <scope>NUCLEOTIDE SEQUENCE</scope>
    <source>
        <strain evidence="19">M08but</strain>
    </source>
</reference>
<dbReference type="InterPro" id="IPR008207">
    <property type="entry name" value="Sig_transdc_His_kin_Hpt_dom"/>
</dbReference>
<dbReference type="InterPro" id="IPR036641">
    <property type="entry name" value="HPT_dom_sf"/>
</dbReference>